<feature type="domain" description="MAT1 centre" evidence="2">
    <location>
        <begin position="16"/>
        <end position="163"/>
    </location>
</feature>
<organism evidence="3 4">
    <name type="scientific">Tropilaelaps mercedesae</name>
    <dbReference type="NCBI Taxonomy" id="418985"/>
    <lineage>
        <taxon>Eukaryota</taxon>
        <taxon>Metazoa</taxon>
        <taxon>Ecdysozoa</taxon>
        <taxon>Arthropoda</taxon>
        <taxon>Chelicerata</taxon>
        <taxon>Arachnida</taxon>
        <taxon>Acari</taxon>
        <taxon>Parasitiformes</taxon>
        <taxon>Mesostigmata</taxon>
        <taxon>Gamasina</taxon>
        <taxon>Dermanyssoidea</taxon>
        <taxon>Laelapidae</taxon>
        <taxon>Tropilaelaps</taxon>
    </lineage>
</organism>
<accession>A0A1V9WXQ6</accession>
<dbReference type="PANTHER" id="PTHR12683">
    <property type="entry name" value="CDK-ACTIVATING KINASE ASSEMBLY FACTOR MAT1"/>
    <property type="match status" value="1"/>
</dbReference>
<dbReference type="AlphaFoldDB" id="A0A1V9WXQ6"/>
<reference evidence="3 4" key="1">
    <citation type="journal article" date="2017" name="Gigascience">
        <title>Draft genome of the honey bee ectoparasitic mite, Tropilaelaps mercedesae, is shaped by the parasitic life history.</title>
        <authorList>
            <person name="Dong X."/>
            <person name="Armstrong S.D."/>
            <person name="Xia D."/>
            <person name="Makepeace B.L."/>
            <person name="Darby A.C."/>
            <person name="Kadowaki T."/>
        </authorList>
    </citation>
    <scope>NUCLEOTIDE SEQUENCE [LARGE SCALE GENOMIC DNA]</scope>
    <source>
        <strain evidence="3">Wuxi-XJTLU</strain>
    </source>
</reference>
<feature type="coiled-coil region" evidence="1">
    <location>
        <begin position="115"/>
        <end position="145"/>
    </location>
</feature>
<evidence type="ECO:0000259" key="2">
    <source>
        <dbReference type="Pfam" id="PF06391"/>
    </source>
</evidence>
<evidence type="ECO:0000313" key="3">
    <source>
        <dbReference type="EMBL" id="OQR66099.1"/>
    </source>
</evidence>
<dbReference type="EMBL" id="MNPL01033733">
    <property type="protein sequence ID" value="OQR66099.1"/>
    <property type="molecule type" value="Genomic_DNA"/>
</dbReference>
<dbReference type="Proteomes" id="UP000192247">
    <property type="component" value="Unassembled WGS sequence"/>
</dbReference>
<dbReference type="InParanoid" id="A0A1V9WXQ6"/>
<evidence type="ECO:0000256" key="1">
    <source>
        <dbReference type="SAM" id="Coils"/>
    </source>
</evidence>
<dbReference type="InterPro" id="IPR015877">
    <property type="entry name" value="MAT1_centre"/>
</dbReference>
<dbReference type="GO" id="GO:0006357">
    <property type="term" value="P:regulation of transcription by RNA polymerase II"/>
    <property type="evidence" value="ECO:0007669"/>
    <property type="project" value="TreeGrafter"/>
</dbReference>
<keyword evidence="4" id="KW-1185">Reference proteome</keyword>
<sequence>MSQRSKYNLAIYIFPQVYDDPLVEKELDIRKKILKDMNAREEDFSKIEDYNNYLEMVEDIIFKLTNNIDIDATRKTVEQYKKDHKASINRNRGRQSKDEQLIERLLEEENIVKDFRNEQQRREDIERKKAKLKEKEQLIDELMFSQMSAAQIVALHDRQKQQQAK</sequence>
<keyword evidence="3" id="KW-0808">Transferase</keyword>
<dbReference type="GO" id="GO:0016301">
    <property type="term" value="F:kinase activity"/>
    <property type="evidence" value="ECO:0007669"/>
    <property type="project" value="UniProtKB-KW"/>
</dbReference>
<protein>
    <submittedName>
        <fullName evidence="3">CDK-activating kinase assembly factor MAT1-like</fullName>
    </submittedName>
</protein>
<keyword evidence="3" id="KW-0418">Kinase</keyword>
<dbReference type="PANTHER" id="PTHR12683:SF13">
    <property type="entry name" value="CDK-ACTIVATING KINASE ASSEMBLY FACTOR MAT1"/>
    <property type="match status" value="1"/>
</dbReference>
<evidence type="ECO:0000313" key="4">
    <source>
        <dbReference type="Proteomes" id="UP000192247"/>
    </source>
</evidence>
<name>A0A1V9WXQ6_9ACAR</name>
<comment type="caution">
    <text evidence="3">The sequence shown here is derived from an EMBL/GenBank/DDBJ whole genome shotgun (WGS) entry which is preliminary data.</text>
</comment>
<dbReference type="OrthoDB" id="5963at2759"/>
<dbReference type="Pfam" id="PF06391">
    <property type="entry name" value="MAT1"/>
    <property type="match status" value="1"/>
</dbReference>
<keyword evidence="1" id="KW-0175">Coiled coil</keyword>
<dbReference type="GO" id="GO:0005675">
    <property type="term" value="C:transcription factor TFIIH holo complex"/>
    <property type="evidence" value="ECO:0007669"/>
    <property type="project" value="TreeGrafter"/>
</dbReference>
<dbReference type="STRING" id="418985.A0A1V9WXQ6"/>
<gene>
    <name evidence="3" type="ORF">BIW11_14378</name>
</gene>
<proteinExistence type="predicted"/>
<feature type="non-terminal residue" evidence="3">
    <location>
        <position position="165"/>
    </location>
</feature>
<dbReference type="GO" id="GO:0006281">
    <property type="term" value="P:DNA repair"/>
    <property type="evidence" value="ECO:0007669"/>
    <property type="project" value="TreeGrafter"/>
</dbReference>